<dbReference type="Pfam" id="PF13374">
    <property type="entry name" value="TPR_10"/>
    <property type="match status" value="1"/>
</dbReference>
<dbReference type="SUPFAM" id="SSF48452">
    <property type="entry name" value="TPR-like"/>
    <property type="match status" value="1"/>
</dbReference>
<dbReference type="InterPro" id="IPR019734">
    <property type="entry name" value="TPR_rpt"/>
</dbReference>
<evidence type="ECO:0000256" key="4">
    <source>
        <dbReference type="ARBA" id="ARBA00022701"/>
    </source>
</evidence>
<feature type="chain" id="PRO_5039126906" evidence="11">
    <location>
        <begin position="19"/>
        <end position="991"/>
    </location>
</feature>
<dbReference type="PANTHER" id="PTHR45783">
    <property type="entry name" value="KINESIN LIGHT CHAIN"/>
    <property type="match status" value="1"/>
</dbReference>
<evidence type="ECO:0000256" key="7">
    <source>
        <dbReference type="ARBA" id="ARBA00023054"/>
    </source>
</evidence>
<keyword evidence="5" id="KW-0677">Repeat</keyword>
<evidence type="ECO:0000256" key="6">
    <source>
        <dbReference type="ARBA" id="ARBA00022803"/>
    </source>
</evidence>
<dbReference type="InterPro" id="IPR011990">
    <property type="entry name" value="TPR-like_helical_dom_sf"/>
</dbReference>
<dbReference type="Gene3D" id="1.25.40.10">
    <property type="entry name" value="Tetratricopeptide repeat domain"/>
    <property type="match status" value="2"/>
</dbReference>
<reference evidence="13 14" key="1">
    <citation type="submission" date="2020-10" db="EMBL/GenBank/DDBJ databases">
        <title>Connecting structure to function with the recovery of over 1000 high-quality activated sludge metagenome-assembled genomes encoding full-length rRNA genes using long-read sequencing.</title>
        <authorList>
            <person name="Singleton C.M."/>
            <person name="Petriglieri F."/>
            <person name="Kristensen J.M."/>
            <person name="Kirkegaard R.H."/>
            <person name="Michaelsen T.Y."/>
            <person name="Andersen M.H."/>
            <person name="Karst S.M."/>
            <person name="Dueholm M.S."/>
            <person name="Nielsen P.H."/>
            <person name="Albertsen M."/>
        </authorList>
    </citation>
    <scope>NUCLEOTIDE SEQUENCE [LARGE SCALE GENOMIC DNA]</scope>
    <source>
        <strain evidence="13">Ribe_18-Q3-R11-54_BAT3C.373</strain>
    </source>
</reference>
<dbReference type="InterPro" id="IPR024983">
    <property type="entry name" value="CHAT_dom"/>
</dbReference>
<comment type="caution">
    <text evidence="13">The sequence shown here is derived from an EMBL/GenBank/DDBJ whole genome shotgun (WGS) entry which is preliminary data.</text>
</comment>
<evidence type="ECO:0000259" key="12">
    <source>
        <dbReference type="Pfam" id="PF12770"/>
    </source>
</evidence>
<dbReference type="AlphaFoldDB" id="A0A9D7S733"/>
<evidence type="ECO:0000313" key="13">
    <source>
        <dbReference type="EMBL" id="MBK9716377.1"/>
    </source>
</evidence>
<protein>
    <submittedName>
        <fullName evidence="13">Tetratricopeptide repeat protein</fullName>
    </submittedName>
</protein>
<dbReference type="Pfam" id="PF12770">
    <property type="entry name" value="CHAT"/>
    <property type="match status" value="1"/>
</dbReference>
<dbReference type="GO" id="GO:0005874">
    <property type="term" value="C:microtubule"/>
    <property type="evidence" value="ECO:0007669"/>
    <property type="project" value="UniProtKB-KW"/>
</dbReference>
<dbReference type="Pfam" id="PF13424">
    <property type="entry name" value="TPR_12"/>
    <property type="match status" value="3"/>
</dbReference>
<accession>A0A9D7S733</accession>
<feature type="coiled-coil region" evidence="10">
    <location>
        <begin position="537"/>
        <end position="564"/>
    </location>
</feature>
<dbReference type="Proteomes" id="UP000808349">
    <property type="component" value="Unassembled WGS sequence"/>
</dbReference>
<keyword evidence="9" id="KW-0206">Cytoskeleton</keyword>
<dbReference type="GO" id="GO:0005737">
    <property type="term" value="C:cytoplasm"/>
    <property type="evidence" value="ECO:0007669"/>
    <property type="project" value="TreeGrafter"/>
</dbReference>
<evidence type="ECO:0000256" key="1">
    <source>
        <dbReference type="ARBA" id="ARBA00004245"/>
    </source>
</evidence>
<keyword evidence="3" id="KW-0963">Cytoplasm</keyword>
<sequence>MKIRSFIFLIFISFSLNAQQVDSLIIKQVDSLIKLNRLLVSKAKFDDAIIVIEKAQKLVLSTLGKKNTLYATCLFFHGRTMYFNGHLNEAEHLYLEAKSIRELILGKNNAEYAWTVNNLAGLYWQTGSYKRSENYYLEACSIREKVLGSEHPDYAWTLHNLAILYVDMGYYEKAEPLYLKAKEIRVKVLGKSHPDYGYSLNHLANLYKRIGDLEKAEMMYLQAKDIFAGSKGMNHPDYAWCISNLSNLYQQMGNFKRAEILIREANQIREKTLGENHPDYISGLESLGTIYLDQGIFDTAEVLFLKAIEIRVKVYGKENLDFTVYNNNLGLLYQQVGNFKKAETIYLESKIILEKILEKEHPSNGEALAYLANLYVEMGDYVKAELYYLQAKEIFLKSFGKNHMDYLNATFGLTDLFLKTGKFNEAKKYAQEFGLLQREMFIKTSNYLSEQELNLYINEFNQKLNLHYLIAENDPDFGGFCYDNILFYKGYMLQSINEIKQLTKVDSNLKESFLQYKSFQRRLGIEYSKPIKEQKDVDELEERCNSLEKLMAKSARKYRELNKQLKWQEIQEQLKDNEVAIEFFQYYRKDTVETTNYAAMLLRSGLKQPKFIPLFEEKSLDSLLNSKSDRKADYVNTLYTLTDRGAVALEIPKKSLYEILWKPLEKELAGVKTIYFSPSGLLHRINLDAIPISETETLADKYQLIELNSTRQLVVPTQIKNGNNDAILYGGIQFEQDSIIPNNEPLVASRSIGVLSFNYVDSTLRGGSWNYLAGTEREVNTIEKMMLTSGIQTKLKKGIDASEDSFKNIGANNNPSPRILHIATHGYFFVDPKEGHQSSVISRQEESVFKMSEHPMLRSGLIMAGGNAAWQGKQTLEGREDGILTAYEISQMNLSNTELVVLSACETGLGDIQGNEGVYGLQRAFKIAGAKHIIMSLWQVPDKQTSLLMTTFYKKYLEEKMTIPDAFHAAQKELRDNGLDPYNWAGFVLVE</sequence>
<comment type="similarity">
    <text evidence="2">Belongs to the kinesin light chain family.</text>
</comment>
<dbReference type="GO" id="GO:0005871">
    <property type="term" value="C:kinesin complex"/>
    <property type="evidence" value="ECO:0007669"/>
    <property type="project" value="InterPro"/>
</dbReference>
<comment type="subcellular location">
    <subcellularLocation>
        <location evidence="1">Cytoplasm</location>
        <location evidence="1">Cytoskeleton</location>
    </subcellularLocation>
</comment>
<dbReference type="GO" id="GO:0019894">
    <property type="term" value="F:kinesin binding"/>
    <property type="evidence" value="ECO:0007669"/>
    <property type="project" value="TreeGrafter"/>
</dbReference>
<dbReference type="InterPro" id="IPR002151">
    <property type="entry name" value="Kinesin_light"/>
</dbReference>
<gene>
    <name evidence="13" type="ORF">IPO85_02410</name>
</gene>
<proteinExistence type="inferred from homology"/>
<evidence type="ECO:0000256" key="8">
    <source>
        <dbReference type="ARBA" id="ARBA00023175"/>
    </source>
</evidence>
<evidence type="ECO:0000313" key="14">
    <source>
        <dbReference type="Proteomes" id="UP000808349"/>
    </source>
</evidence>
<evidence type="ECO:0000256" key="2">
    <source>
        <dbReference type="ARBA" id="ARBA00009622"/>
    </source>
</evidence>
<organism evidence="13 14">
    <name type="scientific">Candidatus Defluviibacterium haderslevense</name>
    <dbReference type="NCBI Taxonomy" id="2981993"/>
    <lineage>
        <taxon>Bacteria</taxon>
        <taxon>Pseudomonadati</taxon>
        <taxon>Bacteroidota</taxon>
        <taxon>Saprospiria</taxon>
        <taxon>Saprospirales</taxon>
        <taxon>Saprospiraceae</taxon>
        <taxon>Candidatus Defluviibacterium</taxon>
    </lineage>
</organism>
<keyword evidence="7 10" id="KW-0175">Coiled coil</keyword>
<evidence type="ECO:0000256" key="11">
    <source>
        <dbReference type="SAM" id="SignalP"/>
    </source>
</evidence>
<dbReference type="GO" id="GO:0007018">
    <property type="term" value="P:microtubule-based movement"/>
    <property type="evidence" value="ECO:0007669"/>
    <property type="project" value="TreeGrafter"/>
</dbReference>
<evidence type="ECO:0000256" key="10">
    <source>
        <dbReference type="SAM" id="Coils"/>
    </source>
</evidence>
<evidence type="ECO:0000256" key="9">
    <source>
        <dbReference type="ARBA" id="ARBA00023212"/>
    </source>
</evidence>
<feature type="signal peptide" evidence="11">
    <location>
        <begin position="1"/>
        <end position="18"/>
    </location>
</feature>
<keyword evidence="6" id="KW-0802">TPR repeat</keyword>
<keyword evidence="4" id="KW-0493">Microtubule</keyword>
<keyword evidence="11" id="KW-0732">Signal</keyword>
<dbReference type="PANTHER" id="PTHR45783:SF3">
    <property type="entry name" value="KINESIN LIGHT CHAIN"/>
    <property type="match status" value="1"/>
</dbReference>
<dbReference type="EMBL" id="JADKFW010000004">
    <property type="protein sequence ID" value="MBK9716377.1"/>
    <property type="molecule type" value="Genomic_DNA"/>
</dbReference>
<evidence type="ECO:0000256" key="5">
    <source>
        <dbReference type="ARBA" id="ARBA00022737"/>
    </source>
</evidence>
<feature type="domain" description="CHAT" evidence="12">
    <location>
        <begin position="654"/>
        <end position="990"/>
    </location>
</feature>
<keyword evidence="8" id="KW-0505">Motor protein</keyword>
<evidence type="ECO:0000256" key="3">
    <source>
        <dbReference type="ARBA" id="ARBA00022490"/>
    </source>
</evidence>
<name>A0A9D7S733_9BACT</name>
<dbReference type="SMART" id="SM00028">
    <property type="entry name" value="TPR"/>
    <property type="match status" value="7"/>
</dbReference>